<proteinExistence type="predicted"/>
<keyword evidence="2" id="KW-0238">DNA-binding</keyword>
<gene>
    <name evidence="8" type="ORF">ALP05_200162</name>
</gene>
<dbReference type="InterPro" id="IPR006118">
    <property type="entry name" value="Recombinase_CS"/>
</dbReference>
<dbReference type="InterPro" id="IPR006119">
    <property type="entry name" value="Resolv_N"/>
</dbReference>
<dbReference type="EMBL" id="RBUY01000043">
    <property type="protein sequence ID" value="RMV77642.1"/>
    <property type="molecule type" value="Genomic_DNA"/>
</dbReference>
<dbReference type="Gene3D" id="3.40.50.1390">
    <property type="entry name" value="Resolvase, N-terminal catalytic domain"/>
    <property type="match status" value="1"/>
</dbReference>
<evidence type="ECO:0000313" key="8">
    <source>
        <dbReference type="EMBL" id="RMV77642.1"/>
    </source>
</evidence>
<accession>A0A3M6FAI2</accession>
<keyword evidence="3" id="KW-0233">DNA recombination</keyword>
<evidence type="ECO:0000256" key="3">
    <source>
        <dbReference type="ARBA" id="ARBA00023172"/>
    </source>
</evidence>
<keyword evidence="1" id="KW-0229">DNA integration</keyword>
<protein>
    <recommendedName>
        <fullName evidence="7">Resolvase/invertase-type recombinase catalytic domain-containing protein</fullName>
    </recommendedName>
</protein>
<evidence type="ECO:0000256" key="5">
    <source>
        <dbReference type="PROSITE-ProRule" id="PRU10137"/>
    </source>
</evidence>
<dbReference type="PROSITE" id="PS51736">
    <property type="entry name" value="RECOMBINASES_3"/>
    <property type="match status" value="1"/>
</dbReference>
<feature type="region of interest" description="Disordered" evidence="6">
    <location>
        <begin position="61"/>
        <end position="82"/>
    </location>
</feature>
<sequence>MPDMLGLFGYTQIGHAMTTINVARVYLRVSTEDQDLQRQEAIIGNARTSGYYVATVYREKGGGTPESQKIPSEKVVSEVSGC</sequence>
<evidence type="ECO:0000256" key="4">
    <source>
        <dbReference type="PIRSR" id="PIRSR606118-50"/>
    </source>
</evidence>
<evidence type="ECO:0000256" key="6">
    <source>
        <dbReference type="SAM" id="MobiDB-lite"/>
    </source>
</evidence>
<dbReference type="PROSITE" id="PS00397">
    <property type="entry name" value="RECOMBINASES_1"/>
    <property type="match status" value="1"/>
</dbReference>
<evidence type="ECO:0000259" key="7">
    <source>
        <dbReference type="PROSITE" id="PS51736"/>
    </source>
</evidence>
<dbReference type="GO" id="GO:0003677">
    <property type="term" value="F:DNA binding"/>
    <property type="evidence" value="ECO:0007669"/>
    <property type="project" value="UniProtKB-KW"/>
</dbReference>
<feature type="domain" description="Resolvase/invertase-type recombinase catalytic" evidence="7">
    <location>
        <begin position="22"/>
        <end position="82"/>
    </location>
</feature>
<evidence type="ECO:0000256" key="2">
    <source>
        <dbReference type="ARBA" id="ARBA00023125"/>
    </source>
</evidence>
<reference evidence="8 9" key="1">
    <citation type="submission" date="2018-08" db="EMBL/GenBank/DDBJ databases">
        <title>Recombination of ecologically and evolutionarily significant loci maintains genetic cohesion in the Pseudomonas syringae species complex.</title>
        <authorList>
            <person name="Dillon M."/>
            <person name="Thakur S."/>
            <person name="Almeida R.N.D."/>
            <person name="Weir B.S."/>
            <person name="Guttman D.S."/>
        </authorList>
    </citation>
    <scope>NUCLEOTIDE SEQUENCE [LARGE SCALE GENOMIC DNA]</scope>
    <source>
        <strain evidence="8 9">ICMP 7496</strain>
    </source>
</reference>
<name>A0A3M6FAI2_9PSED</name>
<dbReference type="GO" id="GO:0000150">
    <property type="term" value="F:DNA strand exchange activity"/>
    <property type="evidence" value="ECO:0007669"/>
    <property type="project" value="InterPro"/>
</dbReference>
<dbReference type="AlphaFoldDB" id="A0A3M6FAI2"/>
<comment type="caution">
    <text evidence="8">The sequence shown here is derived from an EMBL/GenBank/DDBJ whole genome shotgun (WGS) entry which is preliminary data.</text>
</comment>
<dbReference type="InterPro" id="IPR036162">
    <property type="entry name" value="Resolvase-like_N_sf"/>
</dbReference>
<feature type="active site" description="O-(5'-phospho-DNA)-serine intermediate" evidence="4 5">
    <location>
        <position position="30"/>
    </location>
</feature>
<evidence type="ECO:0000256" key="1">
    <source>
        <dbReference type="ARBA" id="ARBA00022908"/>
    </source>
</evidence>
<organism evidence="8 9">
    <name type="scientific">Pseudomonas caricapapayae</name>
    <dbReference type="NCBI Taxonomy" id="46678"/>
    <lineage>
        <taxon>Bacteria</taxon>
        <taxon>Pseudomonadati</taxon>
        <taxon>Pseudomonadota</taxon>
        <taxon>Gammaproteobacteria</taxon>
        <taxon>Pseudomonadales</taxon>
        <taxon>Pseudomonadaceae</taxon>
        <taxon>Pseudomonas</taxon>
    </lineage>
</organism>
<dbReference type="GO" id="GO:0015074">
    <property type="term" value="P:DNA integration"/>
    <property type="evidence" value="ECO:0007669"/>
    <property type="project" value="UniProtKB-KW"/>
</dbReference>
<dbReference type="Proteomes" id="UP000269872">
    <property type="component" value="Unassembled WGS sequence"/>
</dbReference>
<dbReference type="SUPFAM" id="SSF53041">
    <property type="entry name" value="Resolvase-like"/>
    <property type="match status" value="1"/>
</dbReference>
<evidence type="ECO:0000313" key="9">
    <source>
        <dbReference type="Proteomes" id="UP000269872"/>
    </source>
</evidence>